<keyword evidence="2" id="KW-0808">Transferase</keyword>
<dbReference type="CDD" id="cd00761">
    <property type="entry name" value="Glyco_tranf_GTA_type"/>
    <property type="match status" value="1"/>
</dbReference>
<dbReference type="AlphaFoldDB" id="A0A7M2GTI5"/>
<evidence type="ECO:0000313" key="3">
    <source>
        <dbReference type="Proteomes" id="UP000397656"/>
    </source>
</evidence>
<proteinExistence type="predicted"/>
<evidence type="ECO:0000259" key="1">
    <source>
        <dbReference type="Pfam" id="PF00535"/>
    </source>
</evidence>
<dbReference type="GO" id="GO:0016758">
    <property type="term" value="F:hexosyltransferase activity"/>
    <property type="evidence" value="ECO:0007669"/>
    <property type="project" value="UniProtKB-ARBA"/>
</dbReference>
<dbReference type="GeneID" id="98402400"/>
<dbReference type="PANTHER" id="PTHR22916:SF3">
    <property type="entry name" value="UDP-GLCNAC:BETAGAL BETA-1,3-N-ACETYLGLUCOSAMINYLTRANSFERASE-LIKE PROTEIN 1"/>
    <property type="match status" value="1"/>
</dbReference>
<organism evidence="2 3">
    <name type="scientific">Cupriavidus basilensis</name>
    <dbReference type="NCBI Taxonomy" id="68895"/>
    <lineage>
        <taxon>Bacteria</taxon>
        <taxon>Pseudomonadati</taxon>
        <taxon>Pseudomonadota</taxon>
        <taxon>Betaproteobacteria</taxon>
        <taxon>Burkholderiales</taxon>
        <taxon>Burkholderiaceae</taxon>
        <taxon>Cupriavidus</taxon>
    </lineage>
</organism>
<dbReference type="PANTHER" id="PTHR22916">
    <property type="entry name" value="GLYCOSYLTRANSFERASE"/>
    <property type="match status" value="1"/>
</dbReference>
<dbReference type="Proteomes" id="UP000397656">
    <property type="component" value="Chromosome 1"/>
</dbReference>
<reference evidence="2 3" key="1">
    <citation type="submission" date="2020-10" db="EMBL/GenBank/DDBJ databases">
        <title>Complete genome sequence of Cupriavidus basilensis CCUG 49340T.</title>
        <authorList>
            <person name="Salva-Serra F."/>
            <person name="Donoso R.A."/>
            <person name="Cho K.H."/>
            <person name="Yoo J.A."/>
            <person name="Lee K."/>
            <person name="Yoon S.-H."/>
            <person name="Perez-Pantoja D."/>
            <person name="Moore E.R.B."/>
        </authorList>
    </citation>
    <scope>NUCLEOTIDE SEQUENCE [LARGE SCALE GENOMIC DNA]</scope>
    <source>
        <strain evidence="3">CCUG 49340</strain>
    </source>
</reference>
<dbReference type="InterPro" id="IPR001173">
    <property type="entry name" value="Glyco_trans_2-like"/>
</dbReference>
<sequence length="264" mass="29213">MSIVTPVYNDGRYISACANSVLLQSLPDFEWLLIDDGSDIETATILADLAASDSRISILTNPVSRGPAFARNVGVAAAQGDFIAFLDADDIWDSGKLERQTAFMLENNLDFSYHDYISFEDGGGSPIARVCGPDRLTLFSHNARRGVGCLAVMLRRHIAKDGLFPSMPSGLVAEDFAAWAILVKTGYKGWRLPETLAWYRVRKRSFSSNKLRSVRSVWFIMRTLEGFSKATSAFFLASFACTTITSRIFSRLSGPRLLSAPPWY</sequence>
<dbReference type="InterPro" id="IPR029044">
    <property type="entry name" value="Nucleotide-diphossugar_trans"/>
</dbReference>
<feature type="domain" description="Glycosyltransferase 2-like" evidence="1">
    <location>
        <begin position="2"/>
        <end position="123"/>
    </location>
</feature>
<gene>
    <name evidence="2" type="ORF">F7R26_015920</name>
</gene>
<evidence type="ECO:0000313" key="2">
    <source>
        <dbReference type="EMBL" id="QOT75655.1"/>
    </source>
</evidence>
<accession>A0A7M2GTI5</accession>
<dbReference type="Gene3D" id="3.90.550.10">
    <property type="entry name" value="Spore Coat Polysaccharide Biosynthesis Protein SpsA, Chain A"/>
    <property type="match status" value="1"/>
</dbReference>
<dbReference type="EMBL" id="CP062803">
    <property type="protein sequence ID" value="QOT75655.1"/>
    <property type="molecule type" value="Genomic_DNA"/>
</dbReference>
<dbReference type="SUPFAM" id="SSF53448">
    <property type="entry name" value="Nucleotide-diphospho-sugar transferases"/>
    <property type="match status" value="1"/>
</dbReference>
<name>A0A7M2GTI5_9BURK</name>
<protein>
    <submittedName>
        <fullName evidence="2">Glycosyltransferase family 2 protein</fullName>
    </submittedName>
</protein>
<dbReference type="Pfam" id="PF00535">
    <property type="entry name" value="Glycos_transf_2"/>
    <property type="match status" value="1"/>
</dbReference>
<dbReference type="RefSeq" id="WP_170301742.1">
    <property type="nucleotide sequence ID" value="NZ_CP062803.1"/>
</dbReference>